<dbReference type="Proteomes" id="UP000663828">
    <property type="component" value="Unassembled WGS sequence"/>
</dbReference>
<dbReference type="OrthoDB" id="6604018at2759"/>
<keyword evidence="3 6" id="KW-1133">Transmembrane helix</keyword>
<evidence type="ECO:0000256" key="4">
    <source>
        <dbReference type="ARBA" id="ARBA00023136"/>
    </source>
</evidence>
<dbReference type="Proteomes" id="UP000663852">
    <property type="component" value="Unassembled WGS sequence"/>
</dbReference>
<dbReference type="PANTHER" id="PTHR12297">
    <property type="entry name" value="HYPOXIA-INDUCBILE GENE 1 HIG1 -RELATED"/>
    <property type="match status" value="1"/>
</dbReference>
<evidence type="ECO:0000256" key="1">
    <source>
        <dbReference type="ARBA" id="ARBA00004325"/>
    </source>
</evidence>
<comment type="subcellular location">
    <subcellularLocation>
        <location evidence="1">Mitochondrion membrane</location>
    </subcellularLocation>
</comment>
<keyword evidence="10" id="KW-1185">Reference proteome</keyword>
<dbReference type="EMBL" id="CAJNOJ010000214">
    <property type="protein sequence ID" value="CAF1298665.1"/>
    <property type="molecule type" value="Genomic_DNA"/>
</dbReference>
<keyword evidence="4 6" id="KW-0472">Membrane</keyword>
<evidence type="ECO:0000256" key="2">
    <source>
        <dbReference type="ARBA" id="ARBA00022692"/>
    </source>
</evidence>
<dbReference type="InterPro" id="IPR007667">
    <property type="entry name" value="Hypoxia_induced_domain"/>
</dbReference>
<dbReference type="PANTHER" id="PTHR12297:SF18">
    <property type="entry name" value="HIG1 DOMAIN FAMILY MEMBER 2A"/>
    <property type="match status" value="1"/>
</dbReference>
<dbReference type="Gene3D" id="6.10.140.1320">
    <property type="match status" value="1"/>
</dbReference>
<proteinExistence type="predicted"/>
<dbReference type="PROSITE" id="PS51503">
    <property type="entry name" value="HIG1"/>
    <property type="match status" value="1"/>
</dbReference>
<dbReference type="AlphaFoldDB" id="A0A813SL68"/>
<feature type="domain" description="HIG1" evidence="7">
    <location>
        <begin position="55"/>
        <end position="146"/>
    </location>
</feature>
<name>A0A813SL68_ADIRI</name>
<feature type="region of interest" description="Disordered" evidence="5">
    <location>
        <begin position="138"/>
        <end position="159"/>
    </location>
</feature>
<organism evidence="8 10">
    <name type="scientific">Adineta ricciae</name>
    <name type="common">Rotifer</name>
    <dbReference type="NCBI Taxonomy" id="249248"/>
    <lineage>
        <taxon>Eukaryota</taxon>
        <taxon>Metazoa</taxon>
        <taxon>Spiralia</taxon>
        <taxon>Gnathifera</taxon>
        <taxon>Rotifera</taxon>
        <taxon>Eurotatoria</taxon>
        <taxon>Bdelloidea</taxon>
        <taxon>Adinetida</taxon>
        <taxon>Adinetidae</taxon>
        <taxon>Adineta</taxon>
    </lineage>
</organism>
<evidence type="ECO:0000313" key="8">
    <source>
        <dbReference type="EMBL" id="CAF0801378.1"/>
    </source>
</evidence>
<dbReference type="InterPro" id="IPR050355">
    <property type="entry name" value="RCF1"/>
</dbReference>
<evidence type="ECO:0000256" key="6">
    <source>
        <dbReference type="SAM" id="Phobius"/>
    </source>
</evidence>
<comment type="caution">
    <text evidence="8">The sequence shown here is derived from an EMBL/GenBank/DDBJ whole genome shotgun (WGS) entry which is preliminary data.</text>
</comment>
<dbReference type="GO" id="GO:0031966">
    <property type="term" value="C:mitochondrial membrane"/>
    <property type="evidence" value="ECO:0007669"/>
    <property type="project" value="UniProtKB-SubCell"/>
</dbReference>
<feature type="transmembrane region" description="Helical" evidence="6">
    <location>
        <begin position="83"/>
        <end position="102"/>
    </location>
</feature>
<evidence type="ECO:0000259" key="7">
    <source>
        <dbReference type="PROSITE" id="PS51503"/>
    </source>
</evidence>
<accession>A0A813SL68</accession>
<dbReference type="GO" id="GO:0097250">
    <property type="term" value="P:mitochondrial respirasome assembly"/>
    <property type="evidence" value="ECO:0007669"/>
    <property type="project" value="TreeGrafter"/>
</dbReference>
<evidence type="ECO:0000256" key="5">
    <source>
        <dbReference type="SAM" id="MobiDB-lite"/>
    </source>
</evidence>
<sequence length="159" mass="17224">MGKDDDDLEYYKAKQKAGQLSVSKPETKTSSKPVATAKTGSLQSSSAGYIAMKDSKEKEREFERYKEITFAQKASDRAKKNPLVPIGLLATVAALTLGLRAMSRGDRWQSQMMMRARIGAQGFTILAVLASIMYAGQTQGPVDQPSPPRRPSSSSSSTS</sequence>
<protein>
    <recommendedName>
        <fullName evidence="7">HIG1 domain-containing protein</fullName>
    </recommendedName>
</protein>
<evidence type="ECO:0000313" key="9">
    <source>
        <dbReference type="EMBL" id="CAF1298665.1"/>
    </source>
</evidence>
<gene>
    <name evidence="9" type="ORF">EDS130_LOCUS30482</name>
    <name evidence="8" type="ORF">XAT740_LOCUS2994</name>
</gene>
<feature type="compositionally biased region" description="Polar residues" evidence="5">
    <location>
        <begin position="18"/>
        <end position="40"/>
    </location>
</feature>
<feature type="transmembrane region" description="Helical" evidence="6">
    <location>
        <begin position="114"/>
        <end position="135"/>
    </location>
</feature>
<dbReference type="EMBL" id="CAJNOR010000111">
    <property type="protein sequence ID" value="CAF0801378.1"/>
    <property type="molecule type" value="Genomic_DNA"/>
</dbReference>
<evidence type="ECO:0000256" key="3">
    <source>
        <dbReference type="ARBA" id="ARBA00022989"/>
    </source>
</evidence>
<dbReference type="Pfam" id="PF04588">
    <property type="entry name" value="HIG_1_N"/>
    <property type="match status" value="1"/>
</dbReference>
<evidence type="ECO:0000313" key="10">
    <source>
        <dbReference type="Proteomes" id="UP000663828"/>
    </source>
</evidence>
<feature type="region of interest" description="Disordered" evidence="5">
    <location>
        <begin position="14"/>
        <end position="40"/>
    </location>
</feature>
<keyword evidence="2 6" id="KW-0812">Transmembrane</keyword>
<reference evidence="8" key="1">
    <citation type="submission" date="2021-02" db="EMBL/GenBank/DDBJ databases">
        <authorList>
            <person name="Nowell W R."/>
        </authorList>
    </citation>
    <scope>NUCLEOTIDE SEQUENCE</scope>
</reference>